<dbReference type="PANTHER" id="PTHR21499:SF59">
    <property type="entry name" value="ASPARTOKINASE"/>
    <property type="match status" value="1"/>
</dbReference>
<reference evidence="13 14" key="1">
    <citation type="submission" date="2017-05" db="EMBL/GenBank/DDBJ databases">
        <authorList>
            <person name="Varghese N."/>
            <person name="Submissions S."/>
        </authorList>
    </citation>
    <scope>NUCLEOTIDE SEQUENCE [LARGE SCALE GENOMIC DNA]</scope>
    <source>
        <strain evidence="13 14">DSM 21985</strain>
    </source>
</reference>
<keyword evidence="3 9" id="KW-0808">Transferase</keyword>
<evidence type="ECO:0000256" key="5">
    <source>
        <dbReference type="ARBA" id="ARBA00022777"/>
    </source>
</evidence>
<dbReference type="Pfam" id="PF00696">
    <property type="entry name" value="AA_kinase"/>
    <property type="match status" value="1"/>
</dbReference>
<comment type="pathway">
    <text evidence="10">Amino-acid biosynthesis; L-methionine biosynthesis via de novo pathway; L-homoserine from L-aspartate: step 1/3.</text>
</comment>
<dbReference type="SUPFAM" id="SSF55021">
    <property type="entry name" value="ACT-like"/>
    <property type="match status" value="2"/>
</dbReference>
<feature type="binding site" evidence="8">
    <location>
        <begin position="270"/>
        <end position="271"/>
    </location>
    <ligand>
        <name>ATP</name>
        <dbReference type="ChEBI" id="CHEBI:30616"/>
    </ligand>
</feature>
<evidence type="ECO:0000259" key="11">
    <source>
        <dbReference type="Pfam" id="PF00696"/>
    </source>
</evidence>
<dbReference type="NCBIfam" id="TIGR00657">
    <property type="entry name" value="asp_kinases"/>
    <property type="match status" value="1"/>
</dbReference>
<keyword evidence="6 8" id="KW-0067">ATP-binding</keyword>
<dbReference type="OrthoDB" id="9799110at2"/>
<comment type="catalytic activity">
    <reaction evidence="7 9">
        <text>L-aspartate + ATP = 4-phospho-L-aspartate + ADP</text>
        <dbReference type="Rhea" id="RHEA:23776"/>
        <dbReference type="ChEBI" id="CHEBI:29991"/>
        <dbReference type="ChEBI" id="CHEBI:30616"/>
        <dbReference type="ChEBI" id="CHEBI:57535"/>
        <dbReference type="ChEBI" id="CHEBI:456216"/>
        <dbReference type="EC" id="2.7.2.4"/>
    </reaction>
</comment>
<dbReference type="RefSeq" id="WP_142453582.1">
    <property type="nucleotide sequence ID" value="NZ_FXTP01000003.1"/>
</dbReference>
<evidence type="ECO:0000256" key="9">
    <source>
        <dbReference type="RuleBase" id="RU003448"/>
    </source>
</evidence>
<dbReference type="UniPathway" id="UPA00051">
    <property type="reaction ID" value="UER00462"/>
</dbReference>
<gene>
    <name evidence="13" type="ORF">SAMN06265219_103164</name>
</gene>
<dbReference type="Gene3D" id="3.30.70.260">
    <property type="match status" value="2"/>
</dbReference>
<dbReference type="InterPro" id="IPR036393">
    <property type="entry name" value="AceGlu_kinase-like_sf"/>
</dbReference>
<dbReference type="GO" id="GO:0005829">
    <property type="term" value="C:cytosol"/>
    <property type="evidence" value="ECO:0007669"/>
    <property type="project" value="TreeGrafter"/>
</dbReference>
<dbReference type="UniPathway" id="UPA00050">
    <property type="reaction ID" value="UER00461"/>
</dbReference>
<dbReference type="GO" id="GO:0005524">
    <property type="term" value="F:ATP binding"/>
    <property type="evidence" value="ECO:0007669"/>
    <property type="project" value="UniProtKB-KW"/>
</dbReference>
<dbReference type="InterPro" id="IPR005260">
    <property type="entry name" value="Asp_kin_monofn"/>
</dbReference>
<feature type="domain" description="Aspartate/glutamate/uridylate kinase" evidence="11">
    <location>
        <begin position="3"/>
        <end position="291"/>
    </location>
</feature>
<evidence type="ECO:0000256" key="8">
    <source>
        <dbReference type="PIRSR" id="PIRSR000726-1"/>
    </source>
</evidence>
<comment type="pathway">
    <text evidence="10">Amino-acid biosynthesis; L-threonine biosynthesis; L-threonine from L-aspartate: step 1/5.</text>
</comment>
<feature type="binding site" evidence="8">
    <location>
        <begin position="234"/>
        <end position="235"/>
    </location>
    <ligand>
        <name>ATP</name>
        <dbReference type="ChEBI" id="CHEBI:30616"/>
    </ligand>
</feature>
<dbReference type="UniPathway" id="UPA00034">
    <property type="reaction ID" value="UER00015"/>
</dbReference>
<dbReference type="Pfam" id="PF22468">
    <property type="entry name" value="ACT_9"/>
    <property type="match status" value="1"/>
</dbReference>
<keyword evidence="14" id="KW-1185">Reference proteome</keyword>
<comment type="pathway">
    <text evidence="1 10">Amino-acid biosynthesis; L-lysine biosynthesis via DAP pathway; (S)-tetrahydrodipicolinate from L-aspartate: step 1/4.</text>
</comment>
<name>A0A521BWQ1_9BACT</name>
<dbReference type="InterPro" id="IPR001048">
    <property type="entry name" value="Asp/Glu/Uridylate_kinase"/>
</dbReference>
<dbReference type="InterPro" id="IPR054352">
    <property type="entry name" value="ACT_Aspartokinase"/>
</dbReference>
<keyword evidence="4 8" id="KW-0547">Nucleotide-binding</keyword>
<dbReference type="Proteomes" id="UP000317557">
    <property type="component" value="Unassembled WGS sequence"/>
</dbReference>
<evidence type="ECO:0000313" key="13">
    <source>
        <dbReference type="EMBL" id="SMO51576.1"/>
    </source>
</evidence>
<dbReference type="GO" id="GO:0009090">
    <property type="term" value="P:homoserine biosynthetic process"/>
    <property type="evidence" value="ECO:0007669"/>
    <property type="project" value="TreeGrafter"/>
</dbReference>
<accession>A0A521BWQ1</accession>
<dbReference type="SUPFAM" id="SSF53633">
    <property type="entry name" value="Carbamate kinase-like"/>
    <property type="match status" value="1"/>
</dbReference>
<organism evidence="13 14">
    <name type="scientific">Gracilimonas mengyeensis</name>
    <dbReference type="NCBI Taxonomy" id="1302730"/>
    <lineage>
        <taxon>Bacteria</taxon>
        <taxon>Pseudomonadati</taxon>
        <taxon>Balneolota</taxon>
        <taxon>Balneolia</taxon>
        <taxon>Balneolales</taxon>
        <taxon>Balneolaceae</taxon>
        <taxon>Gracilimonas</taxon>
    </lineage>
</organism>
<evidence type="ECO:0000313" key="14">
    <source>
        <dbReference type="Proteomes" id="UP000317557"/>
    </source>
</evidence>
<evidence type="ECO:0000256" key="10">
    <source>
        <dbReference type="RuleBase" id="RU004249"/>
    </source>
</evidence>
<dbReference type="CDD" id="cd04892">
    <property type="entry name" value="ACT_AK-like_2"/>
    <property type="match status" value="1"/>
</dbReference>
<feature type="binding site" evidence="8">
    <location>
        <position position="240"/>
    </location>
    <ligand>
        <name>ATP</name>
        <dbReference type="ChEBI" id="CHEBI:30616"/>
    </ligand>
</feature>
<dbReference type="EC" id="2.7.2.4" evidence="9"/>
<evidence type="ECO:0000256" key="4">
    <source>
        <dbReference type="ARBA" id="ARBA00022741"/>
    </source>
</evidence>
<comment type="similarity">
    <text evidence="2 9">Belongs to the aspartokinase family.</text>
</comment>
<dbReference type="PROSITE" id="PS00324">
    <property type="entry name" value="ASPARTOKINASE"/>
    <property type="match status" value="1"/>
</dbReference>
<proteinExistence type="inferred from homology"/>
<dbReference type="GO" id="GO:0009088">
    <property type="term" value="P:threonine biosynthetic process"/>
    <property type="evidence" value="ECO:0007669"/>
    <property type="project" value="UniProtKB-UniPathway"/>
</dbReference>
<dbReference type="EMBL" id="FXTP01000003">
    <property type="protein sequence ID" value="SMO51576.1"/>
    <property type="molecule type" value="Genomic_DNA"/>
</dbReference>
<feature type="domain" description="Aspartokinase ACT" evidence="12">
    <location>
        <begin position="394"/>
        <end position="451"/>
    </location>
</feature>
<protein>
    <recommendedName>
        <fullName evidence="9">Aspartokinase</fullName>
        <ecNumber evidence="9">2.7.2.4</ecNumber>
    </recommendedName>
</protein>
<dbReference type="Gene3D" id="3.40.1160.10">
    <property type="entry name" value="Acetylglutamate kinase-like"/>
    <property type="match status" value="1"/>
</dbReference>
<evidence type="ECO:0000256" key="3">
    <source>
        <dbReference type="ARBA" id="ARBA00022679"/>
    </source>
</evidence>
<dbReference type="InterPro" id="IPR045865">
    <property type="entry name" value="ACT-like_dom_sf"/>
</dbReference>
<sequence>MQIYVLKFGGTSMADHKTWKQVLEIIKKYEHPIVVVSATARTTRQLVRAGKLAAQDKLEEALEIADEIKVRHNKIVEDFLEENPSEKKTLILDSCRKNTEAKIGKLNKLLAYTQKAGTLSPQMSDAIASMGEQISSYLLAQCGLVLGILTQHIEARKIIKTDAEYGRANPNRLLINQKCGSLETVLESGFTPIIGGFYGEAPDKTVTTLGFEGSDYTASLIGGAMSATAIEIWTDVSGVYTGDPRYIPDAQPLLELSYYDATEMAYFGAKVLHPSTLKPAQERNIPVWVKNMFEPEAEGTRIVRSSDHNREVLALSFKTEMAILTVSAYETLMGYSFLTKVFSSLKDHQLAVDAVNTTEASVTIALSDTEVLDQLSKEFIEIGHVSVERGKGLISVIGCTIDKMDGLSGRIFSALGNTKVDMISFTKEKRIVNFVVDEGETVEASKAIHQAIFTG</sequence>
<dbReference type="PANTHER" id="PTHR21499">
    <property type="entry name" value="ASPARTATE KINASE"/>
    <property type="match status" value="1"/>
</dbReference>
<evidence type="ECO:0000256" key="7">
    <source>
        <dbReference type="ARBA" id="ARBA00047872"/>
    </source>
</evidence>
<dbReference type="GO" id="GO:0004072">
    <property type="term" value="F:aspartate kinase activity"/>
    <property type="evidence" value="ECO:0007669"/>
    <property type="project" value="UniProtKB-EC"/>
</dbReference>
<evidence type="ECO:0000259" key="12">
    <source>
        <dbReference type="Pfam" id="PF22468"/>
    </source>
</evidence>
<dbReference type="GO" id="GO:0009089">
    <property type="term" value="P:lysine biosynthetic process via diaminopimelate"/>
    <property type="evidence" value="ECO:0007669"/>
    <property type="project" value="UniProtKB-UniPathway"/>
</dbReference>
<keyword evidence="5 9" id="KW-0418">Kinase</keyword>
<keyword evidence="10" id="KW-0028">Amino-acid biosynthesis</keyword>
<evidence type="ECO:0000256" key="1">
    <source>
        <dbReference type="ARBA" id="ARBA00004766"/>
    </source>
</evidence>
<evidence type="ECO:0000256" key="6">
    <source>
        <dbReference type="ARBA" id="ARBA00022840"/>
    </source>
</evidence>
<dbReference type="AlphaFoldDB" id="A0A521BWQ1"/>
<feature type="binding site" evidence="8">
    <location>
        <position position="245"/>
    </location>
    <ligand>
        <name>ATP</name>
        <dbReference type="ChEBI" id="CHEBI:30616"/>
    </ligand>
</feature>
<dbReference type="PIRSF" id="PIRSF000726">
    <property type="entry name" value="Asp_kin"/>
    <property type="match status" value="1"/>
</dbReference>
<evidence type="ECO:0000256" key="2">
    <source>
        <dbReference type="ARBA" id="ARBA00010122"/>
    </source>
</evidence>
<dbReference type="InterPro" id="IPR018042">
    <property type="entry name" value="Aspartate_kinase_CS"/>
</dbReference>
<dbReference type="InterPro" id="IPR001341">
    <property type="entry name" value="Asp_kinase"/>
</dbReference>